<keyword evidence="1" id="KW-0472">Membrane</keyword>
<evidence type="ECO:0000313" key="2">
    <source>
        <dbReference type="EMBL" id="EWT02060.1"/>
    </source>
</evidence>
<keyword evidence="1" id="KW-0812">Transmembrane</keyword>
<organism evidence="2 3">
    <name type="scientific">Intrasporangium oryzae NRRL B-24470</name>
    <dbReference type="NCBI Taxonomy" id="1386089"/>
    <lineage>
        <taxon>Bacteria</taxon>
        <taxon>Bacillati</taxon>
        <taxon>Actinomycetota</taxon>
        <taxon>Actinomycetes</taxon>
        <taxon>Micrococcales</taxon>
        <taxon>Intrasporangiaceae</taxon>
        <taxon>Intrasporangium</taxon>
    </lineage>
</organism>
<proteinExistence type="predicted"/>
<evidence type="ECO:0000256" key="1">
    <source>
        <dbReference type="SAM" id="Phobius"/>
    </source>
</evidence>
<dbReference type="STRING" id="1386089.N865_07140"/>
<protein>
    <recommendedName>
        <fullName evidence="4">Tat (Twin-arginine translocation) pathway signal sequence</fullName>
    </recommendedName>
</protein>
<keyword evidence="3" id="KW-1185">Reference proteome</keyword>
<gene>
    <name evidence="2" type="ORF">N865_07140</name>
</gene>
<dbReference type="PATRIC" id="fig|1386089.3.peg.1660"/>
<feature type="transmembrane region" description="Helical" evidence="1">
    <location>
        <begin position="115"/>
        <end position="137"/>
    </location>
</feature>
<dbReference type="EMBL" id="AWSA01000014">
    <property type="protein sequence ID" value="EWT02060.1"/>
    <property type="molecule type" value="Genomic_DNA"/>
</dbReference>
<name>W9G7S3_9MICO</name>
<dbReference type="OrthoDB" id="3824322at2"/>
<evidence type="ECO:0008006" key="4">
    <source>
        <dbReference type="Google" id="ProtNLM"/>
    </source>
</evidence>
<feature type="transmembrane region" description="Helical" evidence="1">
    <location>
        <begin position="190"/>
        <end position="215"/>
    </location>
</feature>
<dbReference type="AlphaFoldDB" id="W9G7S3"/>
<dbReference type="Proteomes" id="UP000019489">
    <property type="component" value="Unassembled WGS sequence"/>
</dbReference>
<dbReference type="eggNOG" id="ENOG5032S22">
    <property type="taxonomic scope" value="Bacteria"/>
</dbReference>
<evidence type="ECO:0000313" key="3">
    <source>
        <dbReference type="Proteomes" id="UP000019489"/>
    </source>
</evidence>
<feature type="transmembrane region" description="Helical" evidence="1">
    <location>
        <begin position="12"/>
        <end position="31"/>
    </location>
</feature>
<feature type="transmembrane region" description="Helical" evidence="1">
    <location>
        <begin position="81"/>
        <end position="103"/>
    </location>
</feature>
<sequence length="272" mass="28268">MTLLVRQGSTPRLIAGAVLLVLAVAFVPFRLASFGPGGGYPDVSTLGQSLSTGFVRFWSAGEGVVGPDLARPVDYWARFHVIKAVLAALLLVVLVALAPRLWAAYVHAERLGRRLVVGTVGAVQAALAVLALLILVANIQGAIAPLSSALGLIPFGSSNTDLAATTAQVQRGLADGGHSPALDALVRDFAAYHVAMSWLGGVVTVGLIAAAVLLWRRRARVPRDERRQRRTLVLMALAVLALAAFFGVVTAANISTAANPAPALLAFFQGGS</sequence>
<feature type="transmembrane region" description="Helical" evidence="1">
    <location>
        <begin position="231"/>
        <end position="254"/>
    </location>
</feature>
<reference evidence="2 3" key="1">
    <citation type="submission" date="2013-08" db="EMBL/GenBank/DDBJ databases">
        <title>Intrasporangium oryzae NRRL B-24470.</title>
        <authorList>
            <person name="Liu H."/>
            <person name="Wang G."/>
        </authorList>
    </citation>
    <scope>NUCLEOTIDE SEQUENCE [LARGE SCALE GENOMIC DNA]</scope>
    <source>
        <strain evidence="2 3">NRRL B-24470</strain>
    </source>
</reference>
<comment type="caution">
    <text evidence="2">The sequence shown here is derived from an EMBL/GenBank/DDBJ whole genome shotgun (WGS) entry which is preliminary data.</text>
</comment>
<dbReference type="RefSeq" id="WP_051510350.1">
    <property type="nucleotide sequence ID" value="NZ_AWSA01000014.1"/>
</dbReference>
<accession>W9G7S3</accession>
<keyword evidence="1" id="KW-1133">Transmembrane helix</keyword>